<accession>A0A0F9I743</accession>
<organism evidence="1">
    <name type="scientific">marine sediment metagenome</name>
    <dbReference type="NCBI Taxonomy" id="412755"/>
    <lineage>
        <taxon>unclassified sequences</taxon>
        <taxon>metagenomes</taxon>
        <taxon>ecological metagenomes</taxon>
    </lineage>
</organism>
<gene>
    <name evidence="1" type="ORF">LCGC14_1695630</name>
</gene>
<dbReference type="EMBL" id="LAZR01014896">
    <property type="protein sequence ID" value="KKM15489.1"/>
    <property type="molecule type" value="Genomic_DNA"/>
</dbReference>
<name>A0A0F9I743_9ZZZZ</name>
<feature type="non-terminal residue" evidence="1">
    <location>
        <position position="49"/>
    </location>
</feature>
<comment type="caution">
    <text evidence="1">The sequence shown here is derived from an EMBL/GenBank/DDBJ whole genome shotgun (WGS) entry which is preliminary data.</text>
</comment>
<dbReference type="AlphaFoldDB" id="A0A0F9I743"/>
<reference evidence="1" key="1">
    <citation type="journal article" date="2015" name="Nature">
        <title>Complex archaea that bridge the gap between prokaryotes and eukaryotes.</title>
        <authorList>
            <person name="Spang A."/>
            <person name="Saw J.H."/>
            <person name="Jorgensen S.L."/>
            <person name="Zaremba-Niedzwiedzka K."/>
            <person name="Martijn J."/>
            <person name="Lind A.E."/>
            <person name="van Eijk R."/>
            <person name="Schleper C."/>
            <person name="Guy L."/>
            <person name="Ettema T.J."/>
        </authorList>
    </citation>
    <scope>NUCLEOTIDE SEQUENCE</scope>
</reference>
<protein>
    <submittedName>
        <fullName evidence="1">Uncharacterized protein</fullName>
    </submittedName>
</protein>
<proteinExistence type="predicted"/>
<evidence type="ECO:0000313" key="1">
    <source>
        <dbReference type="EMBL" id="KKM15489.1"/>
    </source>
</evidence>
<sequence length="49" mass="5517">MCSHRDTVSVRVKIPADLSYTRKERWKMAKIDGCIAPIVRALQVGGIDM</sequence>